<keyword evidence="5" id="KW-0233">DNA recombination</keyword>
<keyword evidence="3" id="KW-0230">DNA invertase</keyword>
<dbReference type="CDD" id="cd03768">
    <property type="entry name" value="SR_ResInv"/>
    <property type="match status" value="1"/>
</dbReference>
<dbReference type="SUPFAM" id="SSF53041">
    <property type="entry name" value="Resolvase-like"/>
    <property type="match status" value="1"/>
</dbReference>
<dbReference type="SMART" id="SM00857">
    <property type="entry name" value="Resolvase"/>
    <property type="match status" value="1"/>
</dbReference>
<feature type="domain" description="Resolvase/invertase-type recombinase catalytic" evidence="8">
    <location>
        <begin position="2"/>
        <end position="135"/>
    </location>
</feature>
<dbReference type="InterPro" id="IPR009057">
    <property type="entry name" value="Homeodomain-like_sf"/>
</dbReference>
<dbReference type="Proteomes" id="UP000480266">
    <property type="component" value="Unassembled WGS sequence"/>
</dbReference>
<evidence type="ECO:0000256" key="7">
    <source>
        <dbReference type="PROSITE-ProRule" id="PRU10137"/>
    </source>
</evidence>
<evidence type="ECO:0000313" key="9">
    <source>
        <dbReference type="EMBL" id="NGX98568.1"/>
    </source>
</evidence>
<evidence type="ECO:0000256" key="2">
    <source>
        <dbReference type="ARBA" id="ARBA00022908"/>
    </source>
</evidence>
<dbReference type="Gene3D" id="3.40.50.1390">
    <property type="entry name" value="Resolvase, N-terminal catalytic domain"/>
    <property type="match status" value="1"/>
</dbReference>
<comment type="caution">
    <text evidence="9">The sequence shown here is derived from an EMBL/GenBank/DDBJ whole genome shotgun (WGS) entry which is preliminary data.</text>
</comment>
<evidence type="ECO:0000313" key="10">
    <source>
        <dbReference type="Proteomes" id="UP000480266"/>
    </source>
</evidence>
<dbReference type="PROSITE" id="PS00397">
    <property type="entry name" value="RECOMBINASES_1"/>
    <property type="match status" value="1"/>
</dbReference>
<dbReference type="Pfam" id="PF02796">
    <property type="entry name" value="HTH_7"/>
    <property type="match status" value="1"/>
</dbReference>
<feature type="active site" description="O-(5'-phospho-DNA)-serine intermediate" evidence="6 7">
    <location>
        <position position="10"/>
    </location>
</feature>
<evidence type="ECO:0000256" key="1">
    <source>
        <dbReference type="ARBA" id="ARBA00009913"/>
    </source>
</evidence>
<dbReference type="Pfam" id="PF00239">
    <property type="entry name" value="Resolvase"/>
    <property type="match status" value="1"/>
</dbReference>
<keyword evidence="2" id="KW-0229">DNA integration</keyword>
<dbReference type="PANTHER" id="PTHR30461">
    <property type="entry name" value="DNA-INVERTASE FROM LAMBDOID PROPHAGE"/>
    <property type="match status" value="1"/>
</dbReference>
<dbReference type="InterPro" id="IPR006120">
    <property type="entry name" value="Resolvase_HTH_dom"/>
</dbReference>
<sequence>MSLIGYARVSTADQTPDLQINALTLAGCSRIFLETASGADAARVELAAALNYIRPGDTLVVWKLDRLARSITKLIGTIEQLNEAGCGFTSLTEAIDTTTPTGKLVFHIFGALTEFERSIIRERTLAGLAAAKARGRRGGRPRALSDQSIGAAKALIKDGSLTIAEIAVQLGVSDATLYKYIPHPRSTPTR</sequence>
<dbReference type="GO" id="GO:0003677">
    <property type="term" value="F:DNA binding"/>
    <property type="evidence" value="ECO:0007669"/>
    <property type="project" value="UniProtKB-KW"/>
</dbReference>
<gene>
    <name evidence="9" type="ORF">G4V63_26175</name>
</gene>
<evidence type="ECO:0000256" key="6">
    <source>
        <dbReference type="PIRSR" id="PIRSR606118-50"/>
    </source>
</evidence>
<accession>A0A7C9VHR3</accession>
<dbReference type="GO" id="GO:0000150">
    <property type="term" value="F:DNA strand exchange activity"/>
    <property type="evidence" value="ECO:0007669"/>
    <property type="project" value="UniProtKB-KW"/>
</dbReference>
<dbReference type="PROSITE" id="PS00398">
    <property type="entry name" value="RECOMBINASES_2"/>
    <property type="match status" value="1"/>
</dbReference>
<organism evidence="9 10">
    <name type="scientific">Candidatus Afipia apatlaquensis</name>
    <dbReference type="NCBI Taxonomy" id="2712852"/>
    <lineage>
        <taxon>Bacteria</taxon>
        <taxon>Pseudomonadati</taxon>
        <taxon>Pseudomonadota</taxon>
        <taxon>Alphaproteobacteria</taxon>
        <taxon>Hyphomicrobiales</taxon>
        <taxon>Nitrobacteraceae</taxon>
        <taxon>Afipia</taxon>
    </lineage>
</organism>
<proteinExistence type="inferred from homology"/>
<evidence type="ECO:0000259" key="8">
    <source>
        <dbReference type="PROSITE" id="PS51736"/>
    </source>
</evidence>
<dbReference type="PANTHER" id="PTHR30461:SF2">
    <property type="entry name" value="SERINE RECOMBINASE PINE-RELATED"/>
    <property type="match status" value="1"/>
</dbReference>
<evidence type="ECO:0000256" key="3">
    <source>
        <dbReference type="ARBA" id="ARBA00023100"/>
    </source>
</evidence>
<name>A0A7C9VHR3_9BRAD</name>
<dbReference type="Gene3D" id="1.10.10.60">
    <property type="entry name" value="Homeodomain-like"/>
    <property type="match status" value="1"/>
</dbReference>
<comment type="similarity">
    <text evidence="1">Belongs to the site-specific recombinase resolvase family.</text>
</comment>
<dbReference type="GO" id="GO:0015074">
    <property type="term" value="P:DNA integration"/>
    <property type="evidence" value="ECO:0007669"/>
    <property type="project" value="UniProtKB-KW"/>
</dbReference>
<keyword evidence="10" id="KW-1185">Reference proteome</keyword>
<dbReference type="InterPro" id="IPR050639">
    <property type="entry name" value="SSR_resolvase"/>
</dbReference>
<dbReference type="InterPro" id="IPR006119">
    <property type="entry name" value="Resolv_N"/>
</dbReference>
<evidence type="ECO:0000256" key="4">
    <source>
        <dbReference type="ARBA" id="ARBA00023125"/>
    </source>
</evidence>
<reference evidence="9" key="1">
    <citation type="submission" date="2020-02" db="EMBL/GenBank/DDBJ databases">
        <title>Draft genome sequence of Candidatus Afipia apatlaquensis IBT-C3, a potential strain for decolorization of textile dyes.</title>
        <authorList>
            <person name="Sanchez-Reyes A."/>
            <person name="Breton-Deval L."/>
            <person name="Mangelson H."/>
            <person name="Sanchez-Flores A."/>
        </authorList>
    </citation>
    <scope>NUCLEOTIDE SEQUENCE [LARGE SCALE GENOMIC DNA]</scope>
    <source>
        <strain evidence="9">IBT-C3</strain>
    </source>
</reference>
<protein>
    <submittedName>
        <fullName evidence="9">Recombinase family protein</fullName>
    </submittedName>
</protein>
<dbReference type="InterPro" id="IPR006118">
    <property type="entry name" value="Recombinase_CS"/>
</dbReference>
<evidence type="ECO:0000256" key="5">
    <source>
        <dbReference type="ARBA" id="ARBA00023172"/>
    </source>
</evidence>
<dbReference type="EMBL" id="JAAMRR010001330">
    <property type="protein sequence ID" value="NGX98568.1"/>
    <property type="molecule type" value="Genomic_DNA"/>
</dbReference>
<keyword evidence="4" id="KW-0238">DNA-binding</keyword>
<dbReference type="FunFam" id="3.40.50.1390:FF:000001">
    <property type="entry name" value="DNA recombinase"/>
    <property type="match status" value="1"/>
</dbReference>
<dbReference type="SUPFAM" id="SSF46689">
    <property type="entry name" value="Homeodomain-like"/>
    <property type="match status" value="1"/>
</dbReference>
<dbReference type="InterPro" id="IPR036162">
    <property type="entry name" value="Resolvase-like_N_sf"/>
</dbReference>
<dbReference type="PROSITE" id="PS51736">
    <property type="entry name" value="RECOMBINASES_3"/>
    <property type="match status" value="1"/>
</dbReference>
<dbReference type="AlphaFoldDB" id="A0A7C9VHR3"/>